<dbReference type="PANTHER" id="PTHR47027:SF23">
    <property type="entry name" value="REVERSE TRANSCRIPTASE DOMAIN-CONTAINING PROTEIN"/>
    <property type="match status" value="1"/>
</dbReference>
<organism evidence="1 2">
    <name type="scientific">Stichopus japonicus</name>
    <name type="common">Sea cucumber</name>
    <dbReference type="NCBI Taxonomy" id="307972"/>
    <lineage>
        <taxon>Eukaryota</taxon>
        <taxon>Metazoa</taxon>
        <taxon>Echinodermata</taxon>
        <taxon>Eleutherozoa</taxon>
        <taxon>Echinozoa</taxon>
        <taxon>Holothuroidea</taxon>
        <taxon>Aspidochirotacea</taxon>
        <taxon>Aspidochirotida</taxon>
        <taxon>Stichopodidae</taxon>
        <taxon>Apostichopus</taxon>
    </lineage>
</organism>
<dbReference type="AlphaFoldDB" id="A0A2G8K7Z1"/>
<keyword evidence="2" id="KW-1185">Reference proteome</keyword>
<sequence length="203" mass="23911">MLDEEILTRIQAASCAVGRLRDRVFNCRDLTTETKLMVYNQCVIPILLYGSESWTLYHHNIRQLRTIQQRHLRSILKIKWDDFVTNDEVLDLATYEDIEAVLTRNRFRWLGHVARMPDDRPVKELLYGELGVGKRRVGRPLLRYKDTLKVSLIKGDVLHTWSEVVNDSSSWRRTTFGTAVKMDQCGREENIKKRQRRHQSNLS</sequence>
<dbReference type="OrthoDB" id="410404at2759"/>
<protein>
    <recommendedName>
        <fullName evidence="3">Endonuclease-reverse transcriptase</fullName>
    </recommendedName>
</protein>
<dbReference type="STRING" id="307972.A0A2G8K7Z1"/>
<evidence type="ECO:0008006" key="3">
    <source>
        <dbReference type="Google" id="ProtNLM"/>
    </source>
</evidence>
<proteinExistence type="predicted"/>
<dbReference type="PANTHER" id="PTHR47027">
    <property type="entry name" value="REVERSE TRANSCRIPTASE DOMAIN-CONTAINING PROTEIN"/>
    <property type="match status" value="1"/>
</dbReference>
<reference evidence="1 2" key="1">
    <citation type="journal article" date="2017" name="PLoS Biol.">
        <title>The sea cucumber genome provides insights into morphological evolution and visceral regeneration.</title>
        <authorList>
            <person name="Zhang X."/>
            <person name="Sun L."/>
            <person name="Yuan J."/>
            <person name="Sun Y."/>
            <person name="Gao Y."/>
            <person name="Zhang L."/>
            <person name="Li S."/>
            <person name="Dai H."/>
            <person name="Hamel J.F."/>
            <person name="Liu C."/>
            <person name="Yu Y."/>
            <person name="Liu S."/>
            <person name="Lin W."/>
            <person name="Guo K."/>
            <person name="Jin S."/>
            <person name="Xu P."/>
            <person name="Storey K.B."/>
            <person name="Huan P."/>
            <person name="Zhang T."/>
            <person name="Zhou Y."/>
            <person name="Zhang J."/>
            <person name="Lin C."/>
            <person name="Li X."/>
            <person name="Xing L."/>
            <person name="Huo D."/>
            <person name="Sun M."/>
            <person name="Wang L."/>
            <person name="Mercier A."/>
            <person name="Li F."/>
            <person name="Yang H."/>
            <person name="Xiang J."/>
        </authorList>
    </citation>
    <scope>NUCLEOTIDE SEQUENCE [LARGE SCALE GENOMIC DNA]</scope>
    <source>
        <strain evidence="1">Shaxun</strain>
        <tissue evidence="1">Muscle</tissue>
    </source>
</reference>
<evidence type="ECO:0000313" key="2">
    <source>
        <dbReference type="Proteomes" id="UP000230750"/>
    </source>
</evidence>
<evidence type="ECO:0000313" key="1">
    <source>
        <dbReference type="EMBL" id="PIK44118.1"/>
    </source>
</evidence>
<name>A0A2G8K7Z1_STIJA</name>
<accession>A0A2G8K7Z1</accession>
<dbReference type="EMBL" id="MRZV01000800">
    <property type="protein sequence ID" value="PIK44118.1"/>
    <property type="molecule type" value="Genomic_DNA"/>
</dbReference>
<comment type="caution">
    <text evidence="1">The sequence shown here is derived from an EMBL/GenBank/DDBJ whole genome shotgun (WGS) entry which is preliminary data.</text>
</comment>
<gene>
    <name evidence="1" type="ORF">BSL78_19044</name>
</gene>
<dbReference type="Proteomes" id="UP000230750">
    <property type="component" value="Unassembled WGS sequence"/>
</dbReference>